<keyword evidence="2" id="KW-1185">Reference proteome</keyword>
<organism evidence="1 2">
    <name type="scientific">Alternaria panax</name>
    <dbReference type="NCBI Taxonomy" id="48097"/>
    <lineage>
        <taxon>Eukaryota</taxon>
        <taxon>Fungi</taxon>
        <taxon>Dikarya</taxon>
        <taxon>Ascomycota</taxon>
        <taxon>Pezizomycotina</taxon>
        <taxon>Dothideomycetes</taxon>
        <taxon>Pleosporomycetidae</taxon>
        <taxon>Pleosporales</taxon>
        <taxon>Pleosporineae</taxon>
        <taxon>Pleosporaceae</taxon>
        <taxon>Alternaria</taxon>
        <taxon>Alternaria sect. Panax</taxon>
    </lineage>
</organism>
<dbReference type="EMBL" id="JAANER010000005">
    <property type="protein sequence ID" value="KAG9189721.1"/>
    <property type="molecule type" value="Genomic_DNA"/>
</dbReference>
<evidence type="ECO:0000313" key="1">
    <source>
        <dbReference type="EMBL" id="KAG9189721.1"/>
    </source>
</evidence>
<gene>
    <name evidence="1" type="ORF">G6011_06589</name>
</gene>
<dbReference type="AlphaFoldDB" id="A0AAD4FJM8"/>
<comment type="caution">
    <text evidence="1">The sequence shown here is derived from an EMBL/GenBank/DDBJ whole genome shotgun (WGS) entry which is preliminary data.</text>
</comment>
<evidence type="ECO:0000313" key="2">
    <source>
        <dbReference type="Proteomes" id="UP001199106"/>
    </source>
</evidence>
<protein>
    <submittedName>
        <fullName evidence="1">Uncharacterized protein</fullName>
    </submittedName>
</protein>
<sequence>MTSGAPLIRVRSRRFQTPDDYPFFEDRRIVWHMVMNPVYAAKENAQAAILTAEVDRDSETAVRIAEEPRLDMAEAKRDLRRLMTVEMGVLMENGNMRLTYLAGTAEADGHGETAVFDHPLGLQLVPTKTYKVKDTYYMIVGYSTMREIPDDLPIHVGFYLYPTTHNSFEQHYFGLSTTNNPDLKYTSAPTTDYDKAGNTFTPIAGIPDVSGDGVWIAHYIRGADSPSERDARKKQLAETELPRIIQEFASKQAEDVGDMKTKKIADYSVVLKRGDGLNVWFGILKMDVNYLDTIDDKNKDSEGGEDAKDYA</sequence>
<dbReference type="Proteomes" id="UP001199106">
    <property type="component" value="Unassembled WGS sequence"/>
</dbReference>
<reference evidence="1" key="1">
    <citation type="submission" date="2021-07" db="EMBL/GenBank/DDBJ databases">
        <title>Genome Resource of American Ginseng Black Spot Pathogen Alternaria panax.</title>
        <authorList>
            <person name="Qiu C."/>
            <person name="Wang W."/>
            <person name="Liu Z."/>
        </authorList>
    </citation>
    <scope>NUCLEOTIDE SEQUENCE</scope>
    <source>
        <strain evidence="1">BNCC115425</strain>
    </source>
</reference>
<proteinExistence type="predicted"/>
<accession>A0AAD4FJM8</accession>
<name>A0AAD4FJM8_9PLEO</name>